<evidence type="ECO:0000313" key="1">
    <source>
        <dbReference type="EMBL" id="BBX26162.1"/>
    </source>
</evidence>
<dbReference type="RefSeq" id="WP_163662103.1">
    <property type="nucleotide sequence ID" value="NZ_AP022565.1"/>
</dbReference>
<reference evidence="1 2" key="1">
    <citation type="journal article" date="2019" name="Emerg. Microbes Infect.">
        <title>Comprehensive subspecies identification of 175 nontuberculous mycobacteria species based on 7547 genomic profiles.</title>
        <authorList>
            <person name="Matsumoto Y."/>
            <person name="Kinjo T."/>
            <person name="Motooka D."/>
            <person name="Nabeya D."/>
            <person name="Jung N."/>
            <person name="Uechi K."/>
            <person name="Horii T."/>
            <person name="Iida T."/>
            <person name="Fujita J."/>
            <person name="Nakamura S."/>
        </authorList>
    </citation>
    <scope>NUCLEOTIDE SEQUENCE [LARGE SCALE GENOMIC DNA]</scope>
    <source>
        <strain evidence="1 2">JCM 12272</strain>
    </source>
</reference>
<dbReference type="KEGG" id="malv:MALV_12870"/>
<dbReference type="Proteomes" id="UP000466906">
    <property type="component" value="Chromosome"/>
</dbReference>
<gene>
    <name evidence="1" type="ORF">MALV_12870</name>
</gene>
<dbReference type="Pfam" id="PF19562">
    <property type="entry name" value="DUF6084"/>
    <property type="match status" value="1"/>
</dbReference>
<keyword evidence="2" id="KW-1185">Reference proteome</keyword>
<accession>A0A6N4URU5</accession>
<dbReference type="EMBL" id="AP022565">
    <property type="protein sequence ID" value="BBX26162.1"/>
    <property type="molecule type" value="Genomic_DNA"/>
</dbReference>
<dbReference type="AlphaFoldDB" id="A0A6N4URU5"/>
<dbReference type="InterPro" id="IPR045730">
    <property type="entry name" value="DUF6084"/>
</dbReference>
<name>A0A6N4URU5_9MYCO</name>
<protein>
    <submittedName>
        <fullName evidence="1">Uncharacterized protein</fullName>
    </submittedName>
</protein>
<evidence type="ECO:0000313" key="2">
    <source>
        <dbReference type="Proteomes" id="UP000466906"/>
    </source>
</evidence>
<proteinExistence type="predicted"/>
<organism evidence="1 2">
    <name type="scientific">Mycolicibacterium alvei</name>
    <dbReference type="NCBI Taxonomy" id="67081"/>
    <lineage>
        <taxon>Bacteria</taxon>
        <taxon>Bacillati</taxon>
        <taxon>Actinomycetota</taxon>
        <taxon>Actinomycetes</taxon>
        <taxon>Mycobacteriales</taxon>
        <taxon>Mycobacteriaceae</taxon>
        <taxon>Mycolicibacterium</taxon>
    </lineage>
</organism>
<sequence length="219" mass="24257">MTAPPADATSDVTFAILDMAPEPYAVSPILSARIGITAPGDTPVHAIALRCQIRIEPGRRDYTDEEAAGLLDLFGPRNRWGTTQHTFLWQHSTAMVPGFTGTTDIELLLAATYDFDVAAAKYLHALRDGSVPLRFLFSGTVFTPGTRGFAVSQIPWDREDQFDMPVAVWQKLMAQHFPNTGWLRLGQDTLDELVSYKTRRGMLSFDEAIDTLLAGQEIR</sequence>